<dbReference type="Gene3D" id="3.40.50.2000">
    <property type="entry name" value="Glycogen Phosphorylase B"/>
    <property type="match status" value="4"/>
</dbReference>
<evidence type="ECO:0000313" key="8">
    <source>
        <dbReference type="EMBL" id="RXH84925.1"/>
    </source>
</evidence>
<reference evidence="8 9" key="1">
    <citation type="submission" date="2018-10" db="EMBL/GenBank/DDBJ databases">
        <title>A high-quality apple genome assembly.</title>
        <authorList>
            <person name="Hu J."/>
        </authorList>
    </citation>
    <scope>NUCLEOTIDE SEQUENCE [LARGE SCALE GENOMIC DNA]</scope>
    <source>
        <strain evidence="9">cv. HFTH1</strain>
        <tissue evidence="8">Young leaf</tissue>
    </source>
</reference>
<protein>
    <recommendedName>
        <fullName evidence="7">CCT domain-containing protein</fullName>
    </recommendedName>
</protein>
<evidence type="ECO:0000259" key="7">
    <source>
        <dbReference type="PROSITE" id="PS51017"/>
    </source>
</evidence>
<dbReference type="PANTHER" id="PTHR11926:SF774">
    <property type="entry name" value="UDP-GLYCOSYLTRANSFERASE 85A1-RELATED"/>
    <property type="match status" value="1"/>
</dbReference>
<evidence type="ECO:0000256" key="6">
    <source>
        <dbReference type="SAM" id="MobiDB-lite"/>
    </source>
</evidence>
<dbReference type="FunFam" id="3.40.50.2000:FF:000138">
    <property type="entry name" value="Glycosyltransferase"/>
    <property type="match status" value="1"/>
</dbReference>
<dbReference type="EMBL" id="RDQH01000337">
    <property type="protein sequence ID" value="RXH84925.1"/>
    <property type="molecule type" value="Genomic_DNA"/>
</dbReference>
<dbReference type="CDD" id="cd03784">
    <property type="entry name" value="GT1_Gtf-like"/>
    <property type="match status" value="2"/>
</dbReference>
<evidence type="ECO:0000256" key="1">
    <source>
        <dbReference type="ARBA" id="ARBA00004123"/>
    </source>
</evidence>
<evidence type="ECO:0000256" key="5">
    <source>
        <dbReference type="PROSITE-ProRule" id="PRU00357"/>
    </source>
</evidence>
<evidence type="ECO:0000256" key="3">
    <source>
        <dbReference type="ARBA" id="ARBA00022679"/>
    </source>
</evidence>
<dbReference type="PROSITE" id="PS51017">
    <property type="entry name" value="CCT"/>
    <property type="match status" value="1"/>
</dbReference>
<keyword evidence="4 5" id="KW-0539">Nucleus</keyword>
<name>A0A498IRY8_MALDO</name>
<keyword evidence="3" id="KW-0808">Transferase</keyword>
<dbReference type="Pfam" id="PF06203">
    <property type="entry name" value="CCT"/>
    <property type="match status" value="1"/>
</dbReference>
<accession>A0A498IRY8</accession>
<dbReference type="GO" id="GO:0080043">
    <property type="term" value="F:quercetin 3-O-glucosyltransferase activity"/>
    <property type="evidence" value="ECO:0007669"/>
    <property type="project" value="TreeGrafter"/>
</dbReference>
<comment type="subcellular location">
    <subcellularLocation>
        <location evidence="1 5">Nucleus</location>
    </subcellularLocation>
</comment>
<dbReference type="SUPFAM" id="SSF53756">
    <property type="entry name" value="UDP-Glycosyltransferase/glycogen phosphorylase"/>
    <property type="match status" value="2"/>
</dbReference>
<dbReference type="GO" id="GO:0080044">
    <property type="term" value="F:quercetin 7-O-glucosyltransferase activity"/>
    <property type="evidence" value="ECO:0007669"/>
    <property type="project" value="TreeGrafter"/>
</dbReference>
<evidence type="ECO:0000256" key="2">
    <source>
        <dbReference type="ARBA" id="ARBA00009995"/>
    </source>
</evidence>
<proteinExistence type="inferred from homology"/>
<dbReference type="PANTHER" id="PTHR11926">
    <property type="entry name" value="GLUCOSYL/GLUCURONOSYL TRANSFERASES"/>
    <property type="match status" value="1"/>
</dbReference>
<dbReference type="InterPro" id="IPR010402">
    <property type="entry name" value="CCT_domain"/>
</dbReference>
<comment type="caution">
    <text evidence="8">The sequence shown here is derived from an EMBL/GenBank/DDBJ whole genome shotgun (WGS) entry which is preliminary data.</text>
</comment>
<feature type="domain" description="CCT" evidence="7">
    <location>
        <begin position="191"/>
        <end position="233"/>
    </location>
</feature>
<sequence length="1008" mass="114375">MRYHSFLRSPKKEEQQVPDCTHNSGEEFSDTTNTKLDCVYTNGDNDHEVDIMDDWERILGIEEEEDGKLPSDNMYSGHKLNWDFMDWDEFPNGEEEGEEIEQKVYQGTNKCFFEEESYYKKKVVKSESVGFWDDDDGKKVQLNLNLNYQEVLDAWSDRGSLWADDCSLSSMASNGNYMGEVPVMEEDKTRREASVLRYKEKRQSRLFSKKIRYQVRKLNADKRPRLKEWLGFIGSDPKPDNVVFATIPNVIPSEIGRGADSPGFYETVLRKIRAPVEDLLDRLEPPVTALIADTYLVWSVEIGNLRNIPVASLWTMSASVYSVFHFFDLLVQHRHFPVNLAERGEEHVDYIPGLPSTRVADLPTCFYAKGLNVLDRALEAISSLSKARWLLLPSVYDLEARVIDALRDKLPIPVYTIGPTIPHFKVEAHSRPIEAQLKPNESQYFDWLDKQPKGSVLYVSQGSLHSASKAQMEEIACGLRESGARFFWVAREEALELQEKCGEMGIVVPWCDQLRVLCHSCIGGFWSHCGWNSTSEAVFAGLPMLTFPIYWDQVPNSKMIVEDWKIGWKVKKGMGEEEILVTREEIKGIVKRFMDLESEEGKDLRRQAREIQDICQQAIQKGGSSYFNIEALLPALLFLSSASQLRTLQSPPSHPMDFPNSSQTITHHVVALPIPSRGHINPMMCLCNSLASLNAADGNINLLVTLIVTEEWLGFIGSDPKPDNVVFATIPNVIPSEIGRGADSPSFYETVLRKIRAPVEDLLDRLEPPVTALIADTHIVWSIEIGNLRNIPVASLWTMSASVYSVFHFFDLLVQHRHFPVNLAEREKEHVDYIPGLPSTRVADLPTCFYGKGINILDRILEAISSLPKARWLLLPSVYELEAQVIDALREKLSIPVYHIGPLIPHFKVKAQIRPIEAQPKPNESQYFDWLDKQPRGSVLYISQGSLHSASKAQMEEIARGLRESGVRFFWAARAEALELQEKCGEMGIVVPWCDQLRVLCHSCIGGF</sequence>
<feature type="region of interest" description="Disordered" evidence="6">
    <location>
        <begin position="1"/>
        <end position="29"/>
    </location>
</feature>
<dbReference type="AlphaFoldDB" id="A0A498IRY8"/>
<dbReference type="Pfam" id="PF00201">
    <property type="entry name" value="UDPGT"/>
    <property type="match status" value="1"/>
</dbReference>
<evidence type="ECO:0000313" key="9">
    <source>
        <dbReference type="Proteomes" id="UP000290289"/>
    </source>
</evidence>
<comment type="similarity">
    <text evidence="2">Belongs to the UDP-glycosyltransferase family.</text>
</comment>
<dbReference type="GO" id="GO:0005634">
    <property type="term" value="C:nucleus"/>
    <property type="evidence" value="ECO:0007669"/>
    <property type="project" value="UniProtKB-SubCell"/>
</dbReference>
<evidence type="ECO:0000256" key="4">
    <source>
        <dbReference type="ARBA" id="ARBA00023242"/>
    </source>
</evidence>
<dbReference type="InterPro" id="IPR002213">
    <property type="entry name" value="UDP_glucos_trans"/>
</dbReference>
<organism evidence="8 9">
    <name type="scientific">Malus domestica</name>
    <name type="common">Apple</name>
    <name type="synonym">Pyrus malus</name>
    <dbReference type="NCBI Taxonomy" id="3750"/>
    <lineage>
        <taxon>Eukaryota</taxon>
        <taxon>Viridiplantae</taxon>
        <taxon>Streptophyta</taxon>
        <taxon>Embryophyta</taxon>
        <taxon>Tracheophyta</taxon>
        <taxon>Spermatophyta</taxon>
        <taxon>Magnoliopsida</taxon>
        <taxon>eudicotyledons</taxon>
        <taxon>Gunneridae</taxon>
        <taxon>Pentapetalae</taxon>
        <taxon>rosids</taxon>
        <taxon>fabids</taxon>
        <taxon>Rosales</taxon>
        <taxon>Rosaceae</taxon>
        <taxon>Amygdaloideae</taxon>
        <taxon>Maleae</taxon>
        <taxon>Malus</taxon>
    </lineage>
</organism>
<dbReference type="Proteomes" id="UP000290289">
    <property type="component" value="Chromosome 11"/>
</dbReference>
<gene>
    <name evidence="8" type="ORF">DVH24_041693</name>
</gene>
<keyword evidence="9" id="KW-1185">Reference proteome</keyword>